<dbReference type="SUPFAM" id="SSF46689">
    <property type="entry name" value="Homeodomain-like"/>
    <property type="match status" value="2"/>
</dbReference>
<name>A0ABS7PIW2_9SPHN</name>
<keyword evidence="2" id="KW-0238">DNA-binding</keyword>
<comment type="caution">
    <text evidence="6">The sequence shown here is derived from an EMBL/GenBank/DDBJ whole genome shotgun (WGS) entry which is preliminary data.</text>
</comment>
<gene>
    <name evidence="6" type="ORF">K7G82_02930</name>
</gene>
<dbReference type="SMART" id="SM00342">
    <property type="entry name" value="HTH_ARAC"/>
    <property type="match status" value="1"/>
</dbReference>
<keyword evidence="1" id="KW-0805">Transcription regulation</keyword>
<dbReference type="Pfam" id="PF12833">
    <property type="entry name" value="HTH_18"/>
    <property type="match status" value="1"/>
</dbReference>
<proteinExistence type="predicted"/>
<feature type="region of interest" description="Disordered" evidence="4">
    <location>
        <begin position="236"/>
        <end position="256"/>
    </location>
</feature>
<accession>A0ABS7PIW2</accession>
<evidence type="ECO:0000256" key="3">
    <source>
        <dbReference type="ARBA" id="ARBA00023163"/>
    </source>
</evidence>
<dbReference type="PROSITE" id="PS01124">
    <property type="entry name" value="HTH_ARAC_FAMILY_2"/>
    <property type="match status" value="1"/>
</dbReference>
<sequence length="256" mass="28214">MISAMPDMPSFSLAVRSYDRQSSMDHHVFAQLVLPLTGSLEMEIAGRGAAVTRGEMAFVDADARHDQVSDHANRSFILDLDPGVITPSLRERLGHSPYLPLSPAANKLVDFMALMTADRTAPSTAVDYWAPLLFEALDLTPPSPRSRLAGLRALVEADPGSSWTTATMASRAGLSISRLHAIFREELDTTPIAWLSDLRLERVRDGLRSTRHSIAELAYRNGYADQSALTRAMRRETGLTPGAYRRQAQEPGTRKR</sequence>
<dbReference type="PANTHER" id="PTHR46796:SF2">
    <property type="entry name" value="TRANSCRIPTIONAL REGULATORY PROTEIN"/>
    <property type="match status" value="1"/>
</dbReference>
<keyword evidence="3" id="KW-0804">Transcription</keyword>
<dbReference type="InterPro" id="IPR018060">
    <property type="entry name" value="HTH_AraC"/>
</dbReference>
<evidence type="ECO:0000256" key="1">
    <source>
        <dbReference type="ARBA" id="ARBA00023015"/>
    </source>
</evidence>
<dbReference type="InterPro" id="IPR050204">
    <property type="entry name" value="AraC_XylS_family_regulators"/>
</dbReference>
<dbReference type="Gene3D" id="1.10.10.60">
    <property type="entry name" value="Homeodomain-like"/>
    <property type="match status" value="1"/>
</dbReference>
<evidence type="ECO:0000256" key="4">
    <source>
        <dbReference type="SAM" id="MobiDB-lite"/>
    </source>
</evidence>
<protein>
    <submittedName>
        <fullName evidence="6">AraC family transcriptional regulator</fullName>
    </submittedName>
</protein>
<evidence type="ECO:0000259" key="5">
    <source>
        <dbReference type="PROSITE" id="PS01124"/>
    </source>
</evidence>
<evidence type="ECO:0000256" key="2">
    <source>
        <dbReference type="ARBA" id="ARBA00023125"/>
    </source>
</evidence>
<dbReference type="PANTHER" id="PTHR46796">
    <property type="entry name" value="HTH-TYPE TRANSCRIPTIONAL ACTIVATOR RHAS-RELATED"/>
    <property type="match status" value="1"/>
</dbReference>
<dbReference type="Proteomes" id="UP000706039">
    <property type="component" value="Unassembled WGS sequence"/>
</dbReference>
<feature type="domain" description="HTH araC/xylS-type" evidence="5">
    <location>
        <begin position="149"/>
        <end position="247"/>
    </location>
</feature>
<organism evidence="6 7">
    <name type="scientific">Sphingomonas colocasiae</name>
    <dbReference type="NCBI Taxonomy" id="1848973"/>
    <lineage>
        <taxon>Bacteria</taxon>
        <taxon>Pseudomonadati</taxon>
        <taxon>Pseudomonadota</taxon>
        <taxon>Alphaproteobacteria</taxon>
        <taxon>Sphingomonadales</taxon>
        <taxon>Sphingomonadaceae</taxon>
        <taxon>Sphingomonas</taxon>
    </lineage>
</organism>
<reference evidence="6 7" key="1">
    <citation type="submission" date="2021-08" db="EMBL/GenBank/DDBJ databases">
        <authorList>
            <person name="Tuo L."/>
        </authorList>
    </citation>
    <scope>NUCLEOTIDE SEQUENCE [LARGE SCALE GENOMIC DNA]</scope>
    <source>
        <strain evidence="6 7">JCM 31229</strain>
    </source>
</reference>
<keyword evidence="7" id="KW-1185">Reference proteome</keyword>
<evidence type="ECO:0000313" key="7">
    <source>
        <dbReference type="Proteomes" id="UP000706039"/>
    </source>
</evidence>
<evidence type="ECO:0000313" key="6">
    <source>
        <dbReference type="EMBL" id="MBY8821228.1"/>
    </source>
</evidence>
<dbReference type="InterPro" id="IPR009057">
    <property type="entry name" value="Homeodomain-like_sf"/>
</dbReference>
<dbReference type="EMBL" id="JAINVV010000001">
    <property type="protein sequence ID" value="MBY8821228.1"/>
    <property type="molecule type" value="Genomic_DNA"/>
</dbReference>